<dbReference type="GO" id="GO:0006508">
    <property type="term" value="P:proteolysis"/>
    <property type="evidence" value="ECO:0007669"/>
    <property type="project" value="UniProtKB-KW"/>
</dbReference>
<dbReference type="AlphaFoldDB" id="A0A399RF47"/>
<dbReference type="Proteomes" id="UP000266385">
    <property type="component" value="Unassembled WGS sequence"/>
</dbReference>
<dbReference type="RefSeq" id="WP_119377040.1">
    <property type="nucleotide sequence ID" value="NZ_QWFX01000013.1"/>
</dbReference>
<gene>
    <name evidence="5" type="ORF">D1223_14090</name>
</gene>
<dbReference type="EMBL" id="QWFX01000013">
    <property type="protein sequence ID" value="RIJ28505.1"/>
    <property type="molecule type" value="Genomic_DNA"/>
</dbReference>
<proteinExistence type="predicted"/>
<dbReference type="SUPFAM" id="SSF50789">
    <property type="entry name" value="Herpes virus serine proteinase, assemblin"/>
    <property type="match status" value="1"/>
</dbReference>
<keyword evidence="6" id="KW-1185">Reference proteome</keyword>
<dbReference type="Pfam" id="PF04586">
    <property type="entry name" value="Peptidase_S78"/>
    <property type="match status" value="1"/>
</dbReference>
<dbReference type="GO" id="GO:0008233">
    <property type="term" value="F:peptidase activity"/>
    <property type="evidence" value="ECO:0007669"/>
    <property type="project" value="UniProtKB-KW"/>
</dbReference>
<reference evidence="5 6" key="1">
    <citation type="submission" date="2018-08" db="EMBL/GenBank/DDBJ databases">
        <title>Henriciella mobilis sp. nov., isolated from seawater.</title>
        <authorList>
            <person name="Cheng H."/>
            <person name="Wu Y.-H."/>
            <person name="Xu X.-W."/>
            <person name="Guo L.-L."/>
        </authorList>
    </citation>
    <scope>NUCLEOTIDE SEQUENCE [LARGE SCALE GENOMIC DNA]</scope>
    <source>
        <strain evidence="5 6">JN25</strain>
    </source>
</reference>
<dbReference type="InterPro" id="IPR006433">
    <property type="entry name" value="Prohead_protease"/>
</dbReference>
<evidence type="ECO:0000256" key="1">
    <source>
        <dbReference type="ARBA" id="ARBA00022612"/>
    </source>
</evidence>
<evidence type="ECO:0000259" key="4">
    <source>
        <dbReference type="Pfam" id="PF04586"/>
    </source>
</evidence>
<dbReference type="OrthoDB" id="9804926at2"/>
<keyword evidence="3" id="KW-0378">Hydrolase</keyword>
<feature type="domain" description="Prohead serine protease" evidence="4">
    <location>
        <begin position="8"/>
        <end position="129"/>
    </location>
</feature>
<organism evidence="5 6">
    <name type="scientific">Henriciella mobilis</name>
    <dbReference type="NCBI Taxonomy" id="2305467"/>
    <lineage>
        <taxon>Bacteria</taxon>
        <taxon>Pseudomonadati</taxon>
        <taxon>Pseudomonadota</taxon>
        <taxon>Alphaproteobacteria</taxon>
        <taxon>Hyphomonadales</taxon>
        <taxon>Hyphomonadaceae</taxon>
        <taxon>Henriciella</taxon>
    </lineage>
</organism>
<keyword evidence="1" id="KW-1188">Viral release from host cell</keyword>
<protein>
    <submittedName>
        <fullName evidence="5">HK97 family phage prohead protease</fullName>
    </submittedName>
</protein>
<accession>A0A399RF47</accession>
<evidence type="ECO:0000313" key="5">
    <source>
        <dbReference type="EMBL" id="RIJ28505.1"/>
    </source>
</evidence>
<sequence>MISAPVLVEGYAAVFGAADLSGDVVRAGAFARSLKSGPVPMLLQHRQGAIAGRWTRIIEDGRGLFVRGLIERPGAQTLARAGLDGLSIGFRARFWTPRVGGGRDLKEVDLVEVSLVAEPMQPRARFSIIAAAARAA</sequence>
<name>A0A399RF47_9PROT</name>
<keyword evidence="2 5" id="KW-0645">Protease</keyword>
<dbReference type="InterPro" id="IPR054613">
    <property type="entry name" value="Peptidase_S78_dom"/>
</dbReference>
<evidence type="ECO:0000256" key="3">
    <source>
        <dbReference type="ARBA" id="ARBA00022801"/>
    </source>
</evidence>
<dbReference type="NCBIfam" id="TIGR01543">
    <property type="entry name" value="proheadase_HK97"/>
    <property type="match status" value="1"/>
</dbReference>
<comment type="caution">
    <text evidence="5">The sequence shown here is derived from an EMBL/GenBank/DDBJ whole genome shotgun (WGS) entry which is preliminary data.</text>
</comment>
<evidence type="ECO:0000256" key="2">
    <source>
        <dbReference type="ARBA" id="ARBA00022670"/>
    </source>
</evidence>
<evidence type="ECO:0000313" key="6">
    <source>
        <dbReference type="Proteomes" id="UP000266385"/>
    </source>
</evidence>